<reference evidence="10" key="1">
    <citation type="submission" date="2021-04" db="EMBL/GenBank/DDBJ databases">
        <authorList>
            <consortium name="Wellcome Sanger Institute Data Sharing"/>
        </authorList>
    </citation>
    <scope>NUCLEOTIDE SEQUENCE [LARGE SCALE GENOMIC DNA]</scope>
</reference>
<dbReference type="Proteomes" id="UP000265040">
    <property type="component" value="Chromosome 9"/>
</dbReference>
<dbReference type="AlphaFoldDB" id="A0A3Q1HUZ0"/>
<feature type="domain" description="Trichohyalin-plectin-homology" evidence="9">
    <location>
        <begin position="145"/>
        <end position="484"/>
    </location>
</feature>
<comment type="similarity">
    <text evidence="2">Belongs to the TCHP family.</text>
</comment>
<dbReference type="InterPro" id="IPR043596">
    <property type="entry name" value="CFAP53/TCHP"/>
</dbReference>
<organism evidence="10 11">
    <name type="scientific">Anabas testudineus</name>
    <name type="common">Climbing perch</name>
    <name type="synonym">Anthias testudineus</name>
    <dbReference type="NCBI Taxonomy" id="64144"/>
    <lineage>
        <taxon>Eukaryota</taxon>
        <taxon>Metazoa</taxon>
        <taxon>Chordata</taxon>
        <taxon>Craniata</taxon>
        <taxon>Vertebrata</taxon>
        <taxon>Euteleostomi</taxon>
        <taxon>Actinopterygii</taxon>
        <taxon>Neopterygii</taxon>
        <taxon>Teleostei</taxon>
        <taxon>Neoteleostei</taxon>
        <taxon>Acanthomorphata</taxon>
        <taxon>Anabantaria</taxon>
        <taxon>Anabantiformes</taxon>
        <taxon>Anabantoidei</taxon>
        <taxon>Anabantidae</taxon>
        <taxon>Anabas</taxon>
    </lineage>
</organism>
<dbReference type="PANTHER" id="PTHR31183:SF2">
    <property type="entry name" value="TRICHOPLEIN KERATIN FILAMENT-BINDING PROTEIN"/>
    <property type="match status" value="1"/>
</dbReference>
<gene>
    <name evidence="10" type="primary">TCHP</name>
</gene>
<comment type="subcellular location">
    <subcellularLocation>
        <location evidence="1">Cytoplasm</location>
        <location evidence="1">Cytoskeleton</location>
        <location evidence="1">Microtubule organizing center</location>
        <location evidence="1">Centrosome</location>
    </subcellularLocation>
</comment>
<dbReference type="GeneTree" id="ENSGT01070000253867"/>
<keyword evidence="6" id="KW-0206">Cytoskeleton</keyword>
<evidence type="ECO:0000256" key="2">
    <source>
        <dbReference type="ARBA" id="ARBA00010777"/>
    </source>
</evidence>
<evidence type="ECO:0000259" key="9">
    <source>
        <dbReference type="Pfam" id="PF13868"/>
    </source>
</evidence>
<evidence type="ECO:0000256" key="5">
    <source>
        <dbReference type="ARBA" id="ARBA00023054"/>
    </source>
</evidence>
<dbReference type="Pfam" id="PF13868">
    <property type="entry name" value="TPH"/>
    <property type="match status" value="1"/>
</dbReference>
<feature type="coiled-coil region" evidence="7">
    <location>
        <begin position="396"/>
        <end position="423"/>
    </location>
</feature>
<proteinExistence type="inferred from homology"/>
<dbReference type="InParanoid" id="A0A3Q1HUZ0"/>
<dbReference type="InterPro" id="IPR043597">
    <property type="entry name" value="TPH_dom"/>
</dbReference>
<evidence type="ECO:0000256" key="4">
    <source>
        <dbReference type="ARBA" id="ARBA00022490"/>
    </source>
</evidence>
<evidence type="ECO:0000313" key="10">
    <source>
        <dbReference type="Ensembl" id="ENSATEP00000012822.2"/>
    </source>
</evidence>
<evidence type="ECO:0000256" key="8">
    <source>
        <dbReference type="SAM" id="MobiDB-lite"/>
    </source>
</evidence>
<keyword evidence="11" id="KW-1185">Reference proteome</keyword>
<dbReference type="STRING" id="64144.ENSATEP00000012822"/>
<reference evidence="10" key="3">
    <citation type="submission" date="2025-09" db="UniProtKB">
        <authorList>
            <consortium name="Ensembl"/>
        </authorList>
    </citation>
    <scope>IDENTIFICATION</scope>
</reference>
<dbReference type="PANTHER" id="PTHR31183">
    <property type="entry name" value="TRICHOPLEIN KERATIN FILAMENT-BINDING PROTEIN FAMILY MEMBER"/>
    <property type="match status" value="1"/>
</dbReference>
<reference evidence="10" key="2">
    <citation type="submission" date="2025-08" db="UniProtKB">
        <authorList>
            <consortium name="Ensembl"/>
        </authorList>
    </citation>
    <scope>IDENTIFICATION</scope>
</reference>
<evidence type="ECO:0000256" key="3">
    <source>
        <dbReference type="ARBA" id="ARBA00017328"/>
    </source>
</evidence>
<feature type="coiled-coil region" evidence="7">
    <location>
        <begin position="178"/>
        <end position="311"/>
    </location>
</feature>
<keyword evidence="5 7" id="KW-0175">Coiled coil</keyword>
<name>A0A3Q1HUZ0_ANATE</name>
<evidence type="ECO:0000256" key="7">
    <source>
        <dbReference type="SAM" id="Coils"/>
    </source>
</evidence>
<dbReference type="GO" id="GO:0006915">
    <property type="term" value="P:apoptotic process"/>
    <property type="evidence" value="ECO:0007669"/>
    <property type="project" value="TreeGrafter"/>
</dbReference>
<sequence length="499" mass="61270">MALPTFSARVPSRSRVLAGQLARQREQEARWRQQWELHAQYFREQSVRSQKQTVWSSRHSHQQSMSAYHKQRLKEEKAASLEQRRHRLRAMLQEEKDRLEAELQEVVPDRSTLASQLVQKTEELRTAREERRKKLAQELLREHWKKNSPELREVESALHKDHVVGQWQEQISEKKQQELAEQEEKRHFENEYERTRKEALERMKQAEEKRKAEEHKRAEELRKQMEELKLREEEATRLKKEQEALLLQQWELEKIEEERMKAQERRKKSEMGHFLIRQYRAQLKRRAQRVQEELEADHKILAALLEGEEEDKLMETARRERAIADAAWMKRVIEEQLQLEREREAEFDILHREEAQHVWEKREAEWERERKARERLMYEVLTGRQQQLELKMQKNREAQEESLKRREQLIKDLELEREIRRREKDHEEACRTARMQEINAQVEQQRQGQWEEQRRTEQEEEEQREALQIQEEELRLEMQKMAKKGYQEKIHSRPRSAWT</sequence>
<dbReference type="OrthoDB" id="6431598at2759"/>
<evidence type="ECO:0000256" key="1">
    <source>
        <dbReference type="ARBA" id="ARBA00004300"/>
    </source>
</evidence>
<accession>A0A3Q1HUZ0</accession>
<dbReference type="Ensembl" id="ENSATET00000013032.3">
    <property type="protein sequence ID" value="ENSATEP00000012822.2"/>
    <property type="gene ID" value="ENSATEG00000008966.3"/>
</dbReference>
<feature type="coiled-coil region" evidence="7">
    <location>
        <begin position="78"/>
        <end position="138"/>
    </location>
</feature>
<feature type="region of interest" description="Disordered" evidence="8">
    <location>
        <begin position="436"/>
        <end position="467"/>
    </location>
</feature>
<evidence type="ECO:0000256" key="6">
    <source>
        <dbReference type="ARBA" id="ARBA00023212"/>
    </source>
</evidence>
<dbReference type="GO" id="GO:0045095">
    <property type="term" value="C:keratin filament"/>
    <property type="evidence" value="ECO:0007669"/>
    <property type="project" value="TreeGrafter"/>
</dbReference>
<protein>
    <recommendedName>
        <fullName evidence="3">Trichoplein keratin filament-binding protein</fullName>
    </recommendedName>
</protein>
<dbReference type="GeneID" id="113151162"/>
<dbReference type="GO" id="GO:0005813">
    <property type="term" value="C:centrosome"/>
    <property type="evidence" value="ECO:0007669"/>
    <property type="project" value="UniProtKB-SubCell"/>
</dbReference>
<keyword evidence="4" id="KW-0963">Cytoplasm</keyword>
<evidence type="ECO:0000313" key="11">
    <source>
        <dbReference type="Proteomes" id="UP000265040"/>
    </source>
</evidence>
<dbReference type="FunCoup" id="A0A3Q1HUZ0">
    <property type="interactions" value="1028"/>
</dbReference>
<dbReference type="RefSeq" id="XP_026199817.1">
    <property type="nucleotide sequence ID" value="XM_026344032.1"/>
</dbReference>